<dbReference type="Proteomes" id="UP001190700">
    <property type="component" value="Unassembled WGS sequence"/>
</dbReference>
<dbReference type="AlphaFoldDB" id="A0AAE0GYE2"/>
<feature type="region of interest" description="Disordered" evidence="2">
    <location>
        <begin position="1"/>
        <end position="55"/>
    </location>
</feature>
<evidence type="ECO:0000313" key="4">
    <source>
        <dbReference type="Proteomes" id="UP001190700"/>
    </source>
</evidence>
<dbReference type="EMBL" id="LGRX02001255">
    <property type="protein sequence ID" value="KAK3286485.1"/>
    <property type="molecule type" value="Genomic_DNA"/>
</dbReference>
<proteinExistence type="predicted"/>
<evidence type="ECO:0000313" key="3">
    <source>
        <dbReference type="EMBL" id="KAK3286485.1"/>
    </source>
</evidence>
<feature type="coiled-coil region" evidence="1">
    <location>
        <begin position="152"/>
        <end position="179"/>
    </location>
</feature>
<keyword evidence="1" id="KW-0175">Coiled coil</keyword>
<comment type="caution">
    <text evidence="3">The sequence shown here is derived from an EMBL/GenBank/DDBJ whole genome shotgun (WGS) entry which is preliminary data.</text>
</comment>
<gene>
    <name evidence="3" type="ORF">CYMTET_5961</name>
</gene>
<keyword evidence="4" id="KW-1185">Reference proteome</keyword>
<protein>
    <submittedName>
        <fullName evidence="3">Uncharacterized protein</fullName>
    </submittedName>
</protein>
<organism evidence="3 4">
    <name type="scientific">Cymbomonas tetramitiformis</name>
    <dbReference type="NCBI Taxonomy" id="36881"/>
    <lineage>
        <taxon>Eukaryota</taxon>
        <taxon>Viridiplantae</taxon>
        <taxon>Chlorophyta</taxon>
        <taxon>Pyramimonadophyceae</taxon>
        <taxon>Pyramimonadales</taxon>
        <taxon>Pyramimonadaceae</taxon>
        <taxon>Cymbomonas</taxon>
    </lineage>
</organism>
<sequence>MARLSVDSPLSSPVTIRQPGTKRITKPPPASTSSVPIISVPETPVTSAQSSPRKLENTARIFELETRIEALTAENTELKNNLTDTGYELESAEYELSVERAKVEKLTCSNLQNCEQINDLTAEVTALKRAPATKIRVLKSPDRTPDDKDQRITELETELKSLQEKYEESQDTLINTEHIYGEEICSLREQLAAATAEQTPQEKTILMANKRRVELAAEAEEKKLKKAAAAEKKVKGKKKADPKPDESNELPKSWWDQHYREFPEETPDDWVFDSEKSG</sequence>
<name>A0AAE0GYE2_9CHLO</name>
<evidence type="ECO:0000256" key="1">
    <source>
        <dbReference type="SAM" id="Coils"/>
    </source>
</evidence>
<feature type="region of interest" description="Disordered" evidence="2">
    <location>
        <begin position="225"/>
        <end position="259"/>
    </location>
</feature>
<reference evidence="3 4" key="1">
    <citation type="journal article" date="2015" name="Genome Biol. Evol.">
        <title>Comparative Genomics of a Bacterivorous Green Alga Reveals Evolutionary Causalities and Consequences of Phago-Mixotrophic Mode of Nutrition.</title>
        <authorList>
            <person name="Burns J.A."/>
            <person name="Paasch A."/>
            <person name="Narechania A."/>
            <person name="Kim E."/>
        </authorList>
    </citation>
    <scope>NUCLEOTIDE SEQUENCE [LARGE SCALE GENOMIC DNA]</scope>
    <source>
        <strain evidence="3 4">PLY_AMNH</strain>
    </source>
</reference>
<evidence type="ECO:0000256" key="2">
    <source>
        <dbReference type="SAM" id="MobiDB-lite"/>
    </source>
</evidence>
<accession>A0AAE0GYE2</accession>
<feature type="compositionally biased region" description="Basic and acidic residues" evidence="2">
    <location>
        <begin position="225"/>
        <end position="246"/>
    </location>
</feature>